<feature type="transmembrane region" description="Helical" evidence="1">
    <location>
        <begin position="291"/>
        <end position="308"/>
    </location>
</feature>
<comment type="caution">
    <text evidence="2">The sequence shown here is derived from an EMBL/GenBank/DDBJ whole genome shotgun (WGS) entry which is preliminary data.</text>
</comment>
<feature type="transmembrane region" description="Helical" evidence="1">
    <location>
        <begin position="370"/>
        <end position="395"/>
    </location>
</feature>
<keyword evidence="1" id="KW-1133">Transmembrane helix</keyword>
<evidence type="ECO:0000313" key="3">
    <source>
        <dbReference type="Proteomes" id="UP000674318"/>
    </source>
</evidence>
<evidence type="ECO:0000313" key="2">
    <source>
        <dbReference type="EMBL" id="KAG5505842.1"/>
    </source>
</evidence>
<feature type="transmembrane region" description="Helical" evidence="1">
    <location>
        <begin position="20"/>
        <end position="36"/>
    </location>
</feature>
<protein>
    <recommendedName>
        <fullName evidence="4">GPI transamidase component GAA1</fullName>
    </recommendedName>
</protein>
<dbReference type="EMBL" id="JAFJZO010000021">
    <property type="protein sequence ID" value="KAG5505842.1"/>
    <property type="molecule type" value="Genomic_DNA"/>
</dbReference>
<keyword evidence="1" id="KW-0472">Membrane</keyword>
<dbReference type="GO" id="GO:0016255">
    <property type="term" value="P:attachment of GPI anchor to protein"/>
    <property type="evidence" value="ECO:0007669"/>
    <property type="project" value="TreeGrafter"/>
</dbReference>
<dbReference type="PANTHER" id="PTHR13304:SF0">
    <property type="entry name" value="GLYCOSYLPHOSPHATIDYLINOSITOL ANCHOR ATTACHMENT 1 PROTEIN"/>
    <property type="match status" value="1"/>
</dbReference>
<feature type="transmembrane region" description="Helical" evidence="1">
    <location>
        <begin position="341"/>
        <end position="358"/>
    </location>
</feature>
<feature type="transmembrane region" description="Helical" evidence="1">
    <location>
        <begin position="432"/>
        <end position="455"/>
    </location>
</feature>
<dbReference type="Proteomes" id="UP000674318">
    <property type="component" value="Chromosome 21"/>
</dbReference>
<evidence type="ECO:0000256" key="1">
    <source>
        <dbReference type="SAM" id="Phobius"/>
    </source>
</evidence>
<dbReference type="GeneID" id="94291224"/>
<dbReference type="AlphaFoldDB" id="A0A836HU42"/>
<dbReference type="RefSeq" id="XP_067757510.1">
    <property type="nucleotide sequence ID" value="XM_067901147.1"/>
</dbReference>
<name>A0A836HU42_9TRYP</name>
<evidence type="ECO:0008006" key="4">
    <source>
        <dbReference type="Google" id="ProtNLM"/>
    </source>
</evidence>
<organism evidence="2 3">
    <name type="scientific">Porcisia hertigi</name>
    <dbReference type="NCBI Taxonomy" id="2761500"/>
    <lineage>
        <taxon>Eukaryota</taxon>
        <taxon>Discoba</taxon>
        <taxon>Euglenozoa</taxon>
        <taxon>Kinetoplastea</taxon>
        <taxon>Metakinetoplastina</taxon>
        <taxon>Trypanosomatida</taxon>
        <taxon>Trypanosomatidae</taxon>
        <taxon>Leishmaniinae</taxon>
        <taxon>Porcisia</taxon>
    </lineage>
</organism>
<dbReference type="InterPro" id="IPR007246">
    <property type="entry name" value="Gaa1"/>
</dbReference>
<gene>
    <name evidence="2" type="ORF">JKF63_05178</name>
</gene>
<reference evidence="2 3" key="1">
    <citation type="submission" date="2021-02" db="EMBL/GenBank/DDBJ databases">
        <title>Porcisia hertigi Genome sequencing and assembly.</title>
        <authorList>
            <person name="Almutairi H."/>
            <person name="Gatherer D."/>
        </authorList>
    </citation>
    <scope>NUCLEOTIDE SEQUENCE [LARGE SCALE GENOMIC DNA]</scope>
    <source>
        <strain evidence="2 3">C119</strain>
    </source>
</reference>
<accession>A0A836HU42</accession>
<proteinExistence type="predicted"/>
<sequence length="463" mass="51249">MLRRYAYTGARRHGGSLAPLFLFLGIAMLCLLPLLLTRKTFIDENAIGHLNPRVSTVSVTHDLEPTVRWPQRLVRGRRSPGSEIVALYVNTDYPASVSLANALIEVIPHQNIACDVQFYFVNSSEEWPLPQAYTRAALVLNVSTLYTRRICVDTISRNGIQPNQDYANMVADRARSQRFTVHYLCQHPHRSVGDVKAGFWYYWAYLEASLQISMRPQPWHKIPAHSISTIAISSNPLDVESPAIPGPRVPDALATTALQIIVSLSGLEEKFHHSTFVWLPVSPSRYVEYDHAQFCILLFVVSIFSTAYSEYQLRGVTITPMFVALLLTPVAAAAAFQVGGWGAVVAVSAALSLLFRLLMAHATSGMWLSFNAIAICLMIILQPACGLLAGAAASIQVFFTHAALHNRLAMAVGVVVSSVLTYYFVYHLRMPLCGVGGVSELFVSFVVYPNMVWVASRFLCLLF</sequence>
<dbReference type="OrthoDB" id="270864at2759"/>
<dbReference type="PANTHER" id="PTHR13304">
    <property type="entry name" value="GLYCOSYLPHOSPHATIDYLINOSITOL ANCHOR ATTACHMENT 1 PROTEIN"/>
    <property type="match status" value="1"/>
</dbReference>
<dbReference type="GO" id="GO:0042765">
    <property type="term" value="C:GPI-anchor transamidase complex"/>
    <property type="evidence" value="ECO:0007669"/>
    <property type="project" value="InterPro"/>
</dbReference>
<keyword evidence="3" id="KW-1185">Reference proteome</keyword>
<keyword evidence="1" id="KW-0812">Transmembrane</keyword>
<feature type="transmembrane region" description="Helical" evidence="1">
    <location>
        <begin position="407"/>
        <end position="425"/>
    </location>
</feature>
<dbReference type="KEGG" id="phet:94291224"/>